<comment type="caution">
    <text evidence="2">The sequence shown here is derived from an EMBL/GenBank/DDBJ whole genome shotgun (WGS) entry which is preliminary data.</text>
</comment>
<feature type="transmembrane region" description="Helical" evidence="1">
    <location>
        <begin position="12"/>
        <end position="32"/>
    </location>
</feature>
<dbReference type="EMBL" id="JAAQPE010000081">
    <property type="protein sequence ID" value="KAF5687112.1"/>
    <property type="molecule type" value="Genomic_DNA"/>
</dbReference>
<dbReference type="Proteomes" id="UP000572754">
    <property type="component" value="Unassembled WGS sequence"/>
</dbReference>
<evidence type="ECO:0000313" key="3">
    <source>
        <dbReference type="Proteomes" id="UP000572754"/>
    </source>
</evidence>
<evidence type="ECO:0000256" key="1">
    <source>
        <dbReference type="SAM" id="Phobius"/>
    </source>
</evidence>
<gene>
    <name evidence="2" type="ORF">FCIRC_2500</name>
</gene>
<accession>A0A8H5UJ62</accession>
<keyword evidence="1" id="KW-0812">Transmembrane</keyword>
<dbReference type="AlphaFoldDB" id="A0A8H5UJ62"/>
<reference evidence="3" key="1">
    <citation type="journal article" date="2020" name="BMC Genomics">
        <title>Correction to: Identification and distribution of gene clusters required for synthesis of sphingolipid metabolism inhibitors in diverse species of the filamentous fungus Fusarium.</title>
        <authorList>
            <person name="Kim H.S."/>
            <person name="Lohmar J.M."/>
            <person name="Busman M."/>
            <person name="Brown D.W."/>
            <person name="Naumann T.A."/>
            <person name="Divon H.H."/>
            <person name="Lysoe E."/>
            <person name="Uhlig S."/>
            <person name="Proctor R.H."/>
        </authorList>
    </citation>
    <scope>NUCLEOTIDE SEQUENCE [LARGE SCALE GENOMIC DNA]</scope>
    <source>
        <strain evidence="3">NRRL 25331</strain>
    </source>
</reference>
<name>A0A8H5UJ62_FUSCI</name>
<evidence type="ECO:0000313" key="2">
    <source>
        <dbReference type="EMBL" id="KAF5687112.1"/>
    </source>
</evidence>
<organism evidence="2 3">
    <name type="scientific">Fusarium circinatum</name>
    <name type="common">Pitch canker fungus</name>
    <name type="synonym">Gibberella circinata</name>
    <dbReference type="NCBI Taxonomy" id="48490"/>
    <lineage>
        <taxon>Eukaryota</taxon>
        <taxon>Fungi</taxon>
        <taxon>Dikarya</taxon>
        <taxon>Ascomycota</taxon>
        <taxon>Pezizomycotina</taxon>
        <taxon>Sordariomycetes</taxon>
        <taxon>Hypocreomycetidae</taxon>
        <taxon>Hypocreales</taxon>
        <taxon>Nectriaceae</taxon>
        <taxon>Fusarium</taxon>
        <taxon>Fusarium fujikuroi species complex</taxon>
    </lineage>
</organism>
<proteinExistence type="predicted"/>
<protein>
    <submittedName>
        <fullName evidence="2">Integral membrane protein</fullName>
    </submittedName>
</protein>
<keyword evidence="1" id="KW-1133">Transmembrane helix</keyword>
<feature type="transmembrane region" description="Helical" evidence="1">
    <location>
        <begin position="44"/>
        <end position="66"/>
    </location>
</feature>
<sequence length="67" mass="7453">MATSETRVPMAMGIIIPLTCLALFAVTLRVYTRAVLVKNAGIDDYFAVISFIMIFACSFDILWGNIY</sequence>
<keyword evidence="3" id="KW-1185">Reference proteome</keyword>
<keyword evidence="1" id="KW-0472">Membrane</keyword>
<reference evidence="2 3" key="2">
    <citation type="submission" date="2020-05" db="EMBL/GenBank/DDBJ databases">
        <title>Identification and distribution of gene clusters putatively required for synthesis of sphingolipid metabolism inhibitors in phylogenetically diverse species of the filamentous fungus Fusarium.</title>
        <authorList>
            <person name="Kim H.-S."/>
            <person name="Busman M."/>
            <person name="Brown D.W."/>
            <person name="Divon H."/>
            <person name="Uhlig S."/>
            <person name="Proctor R.H."/>
        </authorList>
    </citation>
    <scope>NUCLEOTIDE SEQUENCE [LARGE SCALE GENOMIC DNA]</scope>
    <source>
        <strain evidence="2 3">NRRL 25331</strain>
    </source>
</reference>